<dbReference type="SUPFAM" id="SSF51735">
    <property type="entry name" value="NAD(P)-binding Rossmann-fold domains"/>
    <property type="match status" value="2"/>
</dbReference>
<dbReference type="InterPro" id="IPR051203">
    <property type="entry name" value="Polysaccharide_Synthase-Rel"/>
</dbReference>
<dbReference type="InterPro" id="IPR003869">
    <property type="entry name" value="Polysac_CapD-like"/>
</dbReference>
<keyword evidence="5" id="KW-1185">Reference proteome</keyword>
<reference evidence="4 5" key="1">
    <citation type="submission" date="2017-05" db="EMBL/GenBank/DDBJ databases">
        <authorList>
            <person name="Varghese N."/>
            <person name="Submissions S."/>
        </authorList>
    </citation>
    <scope>NUCLEOTIDE SEQUENCE [LARGE SCALE GENOMIC DNA]</scope>
    <source>
        <strain evidence="4 5">DSM 16304</strain>
    </source>
</reference>
<dbReference type="EMBL" id="FXTM01000010">
    <property type="protein sequence ID" value="SMO55244.1"/>
    <property type="molecule type" value="Genomic_DNA"/>
</dbReference>
<evidence type="ECO:0000313" key="5">
    <source>
        <dbReference type="Proteomes" id="UP000317315"/>
    </source>
</evidence>
<accession>A0A521C755</accession>
<dbReference type="Pfam" id="PF02719">
    <property type="entry name" value="Polysacc_synt_2"/>
    <property type="match status" value="1"/>
</dbReference>
<dbReference type="InterPro" id="IPR036291">
    <property type="entry name" value="NAD(P)-bd_dom_sf"/>
</dbReference>
<dbReference type="PANTHER" id="PTHR43318:SF1">
    <property type="entry name" value="POLYSACCHARIDE BIOSYNTHESIS PROTEIN EPSC-RELATED"/>
    <property type="match status" value="1"/>
</dbReference>
<dbReference type="OrthoDB" id="9803111at2"/>
<feature type="domain" description="Polysaccharide biosynthesis protein CapD-like" evidence="3">
    <location>
        <begin position="294"/>
        <end position="579"/>
    </location>
</feature>
<dbReference type="PANTHER" id="PTHR43318">
    <property type="entry name" value="UDP-N-ACETYLGLUCOSAMINE 4,6-DEHYDRATASE"/>
    <property type="match status" value="1"/>
</dbReference>
<dbReference type="AlphaFoldDB" id="A0A521C755"/>
<organism evidence="4 5">
    <name type="scientific">Balnearium lithotrophicum</name>
    <dbReference type="NCBI Taxonomy" id="223788"/>
    <lineage>
        <taxon>Bacteria</taxon>
        <taxon>Pseudomonadati</taxon>
        <taxon>Aquificota</taxon>
        <taxon>Aquificia</taxon>
        <taxon>Desulfurobacteriales</taxon>
        <taxon>Desulfurobacteriaceae</taxon>
        <taxon>Balnearium</taxon>
    </lineage>
</organism>
<evidence type="ECO:0000313" key="4">
    <source>
        <dbReference type="EMBL" id="SMO55244.1"/>
    </source>
</evidence>
<evidence type="ECO:0000256" key="2">
    <source>
        <dbReference type="SAM" id="Phobius"/>
    </source>
</evidence>
<protein>
    <submittedName>
        <fullName evidence="4">NDP-sugar epimerase, includes UDP-GlcNAc-inverting 4,6-dehydratase FlaA1 and capsular polysaccharide biosynthesis protein EpsC</fullName>
    </submittedName>
</protein>
<keyword evidence="2" id="KW-0812">Transmembrane</keyword>
<dbReference type="Proteomes" id="UP000317315">
    <property type="component" value="Unassembled WGS sequence"/>
</dbReference>
<comment type="similarity">
    <text evidence="1">Belongs to the polysaccharide synthase family.</text>
</comment>
<gene>
    <name evidence="4" type="ORF">SAMN06269117_11036</name>
</gene>
<feature type="transmembrane region" description="Helical" evidence="2">
    <location>
        <begin position="85"/>
        <end position="106"/>
    </location>
</feature>
<feature type="transmembrane region" description="Helical" evidence="2">
    <location>
        <begin position="52"/>
        <end position="73"/>
    </location>
</feature>
<dbReference type="RefSeq" id="WP_142935257.1">
    <property type="nucleotide sequence ID" value="NZ_FXTM01000010.1"/>
</dbReference>
<dbReference type="Pfam" id="PF13727">
    <property type="entry name" value="CoA_binding_3"/>
    <property type="match status" value="1"/>
</dbReference>
<evidence type="ECO:0000259" key="3">
    <source>
        <dbReference type="Pfam" id="PF02719"/>
    </source>
</evidence>
<feature type="transmembrane region" description="Helical" evidence="2">
    <location>
        <begin position="20"/>
        <end position="40"/>
    </location>
</feature>
<dbReference type="CDD" id="cd05237">
    <property type="entry name" value="UDP_invert_4-6DH_SDR_e"/>
    <property type="match status" value="1"/>
</dbReference>
<evidence type="ECO:0000256" key="1">
    <source>
        <dbReference type="ARBA" id="ARBA00007430"/>
    </source>
</evidence>
<keyword evidence="2" id="KW-1133">Transmembrane helix</keyword>
<dbReference type="Gene3D" id="3.40.50.720">
    <property type="entry name" value="NAD(P)-binding Rossmann-like Domain"/>
    <property type="match status" value="2"/>
</dbReference>
<sequence>MKNKLKTWLKPTKKKRLVFFLLSDTLIFILSFIASFLLRFEFVIPQNYKDIIILWLSIFVIFKVFFFYLFRIYSINWRFVSIKELLRILGGLSSFSLIVFIINSLLQMEFNKISIPQSVVIIDFLISLVLAGFLRISKRIYLESFKLDKQGKNTLIVGAGTTGERIARGLLQEKGYKPIAFVDDDPNKIGTEIHGIPVLGKINDIPEIVSENKIEVGVIAIPSLNHKAIRKIYNILRNSGVKETKIIPALKHLPDRAELPIKDLKDISIEDLLFREEVKIERERISDLISKKKILVTGAGGSIGSEIVRQLIEFNPDTLIALEIDETELHNLTLELSDKLRRKGANFIPIVADVRDKKKLERIFQNYKPDIIFHAAAYKHVPLMEYFPEEAVKTNIFGTYNLAELSVKYGVKKFVNISTDKAVNPTSIMGATKRFAEIICNSFNQLGKTKFISVRFGNVLGSRGSVIPIFLEQIKKGGPVTVTHPEMKRYFMTIPEAVLLVFQAAAMGNGGEVFVLDMGEPVKIVTLAEELIKMQGLEPYKDIDIVFTGLRPGEKLFEELLTAEEGTEKTYHSKIYIARNPTVLTFEELKQYLDNLEKIVEEKPDLTVIKRILSKVVPFYNITKI</sequence>
<proteinExistence type="inferred from homology"/>
<name>A0A521C755_9BACT</name>
<keyword evidence="2" id="KW-0472">Membrane</keyword>